<gene>
    <name evidence="1" type="ORF">I553_3126</name>
</gene>
<dbReference type="PATRIC" id="fig|1299334.3.peg.636"/>
<keyword evidence="1" id="KW-0413">Isomerase</keyword>
<reference evidence="1" key="1">
    <citation type="submission" date="2014-01" db="EMBL/GenBank/DDBJ databases">
        <authorList>
            <person name="Brown-Elliot B."/>
            <person name="Wallace R."/>
            <person name="Lenaerts A."/>
            <person name="Ordway D."/>
            <person name="DeGroote M.A."/>
            <person name="Parker T."/>
            <person name="Sizemore C."/>
            <person name="Tallon L.J."/>
            <person name="Sadzewicz L.K."/>
            <person name="Sengamalay N."/>
            <person name="Fraser C.M."/>
            <person name="Hine E."/>
            <person name="Shefchek K.A."/>
            <person name="Das S.P."/>
            <person name="Tettelin H."/>
        </authorList>
    </citation>
    <scope>NUCLEOTIDE SEQUENCE [LARGE SCALE GENOMIC DNA]</scope>
    <source>
        <strain evidence="1">4042</strain>
    </source>
</reference>
<name>X8E3P8_MYCXE</name>
<protein>
    <submittedName>
        <fullName evidence="1">Enoyl-CoA hydratase/isomerase family protein</fullName>
    </submittedName>
</protein>
<accession>X8E3P8</accession>
<dbReference type="EMBL" id="JAOB01000010">
    <property type="protein sequence ID" value="EUA75234.1"/>
    <property type="molecule type" value="Genomic_DNA"/>
</dbReference>
<dbReference type="GO" id="GO:0016853">
    <property type="term" value="F:isomerase activity"/>
    <property type="evidence" value="ECO:0007669"/>
    <property type="project" value="UniProtKB-KW"/>
</dbReference>
<comment type="caution">
    <text evidence="1">The sequence shown here is derived from an EMBL/GenBank/DDBJ whole genome shotgun (WGS) entry which is preliminary data.</text>
</comment>
<organism evidence="1">
    <name type="scientific">Mycobacterium xenopi 4042</name>
    <dbReference type="NCBI Taxonomy" id="1299334"/>
    <lineage>
        <taxon>Bacteria</taxon>
        <taxon>Bacillati</taxon>
        <taxon>Actinomycetota</taxon>
        <taxon>Actinomycetes</taxon>
        <taxon>Mycobacteriales</taxon>
        <taxon>Mycobacteriaceae</taxon>
        <taxon>Mycobacterium</taxon>
    </lineage>
</organism>
<dbReference type="Gene3D" id="3.90.226.10">
    <property type="entry name" value="2-enoyl-CoA Hydratase, Chain A, domain 1"/>
    <property type="match status" value="1"/>
</dbReference>
<dbReference type="SUPFAM" id="SSF52096">
    <property type="entry name" value="ClpP/crotonase"/>
    <property type="match status" value="1"/>
</dbReference>
<dbReference type="Pfam" id="PF00378">
    <property type="entry name" value="ECH_1"/>
    <property type="match status" value="1"/>
</dbReference>
<sequence length="146" mass="16224">MGGGIYLGLLTDFCVASEDAYFQMPLAQSLGEPGGHTMIEPWLMMNWHRVMDWLLLAPTLSAQQALEWGLLNKVVPRDDLEDTVEDMARRIAQIPLTTLMAVKNNVKRAWELMGMRVHLQVSHILTNMVGAASDVQAGEPSCCDRA</sequence>
<dbReference type="PANTHER" id="PTHR43459">
    <property type="entry name" value="ENOYL-COA HYDRATASE"/>
    <property type="match status" value="1"/>
</dbReference>
<dbReference type="PANTHER" id="PTHR43459:SF1">
    <property type="entry name" value="EG:BACN32G11.4 PROTEIN"/>
    <property type="match status" value="1"/>
</dbReference>
<dbReference type="InterPro" id="IPR029045">
    <property type="entry name" value="ClpP/crotonase-like_dom_sf"/>
</dbReference>
<dbReference type="AlphaFoldDB" id="X8E3P8"/>
<proteinExistence type="predicted"/>
<evidence type="ECO:0000313" key="1">
    <source>
        <dbReference type="EMBL" id="EUA75234.1"/>
    </source>
</evidence>
<dbReference type="CDD" id="cd06558">
    <property type="entry name" value="crotonase-like"/>
    <property type="match status" value="1"/>
</dbReference>
<dbReference type="InterPro" id="IPR001753">
    <property type="entry name" value="Enoyl-CoA_hydra/iso"/>
</dbReference>